<accession>A0A3Q9I802</accession>
<evidence type="ECO:0000256" key="8">
    <source>
        <dbReference type="PIRNR" id="PIRNR005091"/>
    </source>
</evidence>
<keyword evidence="6 12" id="KW-1133">Transmembrane helix</keyword>
<feature type="transmembrane region" description="Helical" evidence="12">
    <location>
        <begin position="122"/>
        <end position="143"/>
    </location>
</feature>
<organism evidence="14 15">
    <name type="scientific">Paenibacillus lutimineralis</name>
    <dbReference type="NCBI Taxonomy" id="2707005"/>
    <lineage>
        <taxon>Bacteria</taxon>
        <taxon>Bacillati</taxon>
        <taxon>Bacillota</taxon>
        <taxon>Bacilli</taxon>
        <taxon>Bacillales</taxon>
        <taxon>Paenibacillaceae</taxon>
        <taxon>Paenibacillus</taxon>
    </lineage>
</organism>
<proteinExistence type="inferred from homology"/>
<evidence type="ECO:0000256" key="3">
    <source>
        <dbReference type="ARBA" id="ARBA00009983"/>
    </source>
</evidence>
<evidence type="ECO:0000313" key="14">
    <source>
        <dbReference type="EMBL" id="AZS13220.1"/>
    </source>
</evidence>
<dbReference type="GO" id="GO:0046872">
    <property type="term" value="F:metal ion binding"/>
    <property type="evidence" value="ECO:0007669"/>
    <property type="project" value="UniProtKB-KW"/>
</dbReference>
<keyword evidence="10" id="KW-0479">Metal-binding</keyword>
<keyword evidence="4 8" id="KW-1003">Cell membrane</keyword>
<dbReference type="PANTHER" id="PTHR47371:SF3">
    <property type="entry name" value="PHOSPHOGLYCEROL TRANSFERASE I"/>
    <property type="match status" value="1"/>
</dbReference>
<comment type="similarity">
    <text evidence="3 8">Belongs to the LTA synthase family.</text>
</comment>
<dbReference type="Pfam" id="PF00884">
    <property type="entry name" value="Sulfatase"/>
    <property type="match status" value="1"/>
</dbReference>
<dbReference type="GO" id="GO:0005886">
    <property type="term" value="C:plasma membrane"/>
    <property type="evidence" value="ECO:0007669"/>
    <property type="project" value="UniProtKB-SubCell"/>
</dbReference>
<evidence type="ECO:0000256" key="4">
    <source>
        <dbReference type="ARBA" id="ARBA00022475"/>
    </source>
</evidence>
<dbReference type="PANTHER" id="PTHR47371">
    <property type="entry name" value="LIPOTEICHOIC ACID SYNTHASE"/>
    <property type="match status" value="1"/>
</dbReference>
<feature type="binding site" evidence="10">
    <location>
        <position position="478"/>
    </location>
    <ligand>
        <name>substrate</name>
    </ligand>
</feature>
<comment type="pathway">
    <text evidence="2">Cell wall biogenesis; lipoteichoic acid biosynthesis.</text>
</comment>
<evidence type="ECO:0000256" key="10">
    <source>
        <dbReference type="PIRSR" id="PIRSR005091-2"/>
    </source>
</evidence>
<evidence type="ECO:0000259" key="13">
    <source>
        <dbReference type="Pfam" id="PF00884"/>
    </source>
</evidence>
<feature type="binding site" evidence="11">
    <location>
        <position position="361"/>
    </location>
    <ligand>
        <name>Mn(2+)</name>
        <dbReference type="ChEBI" id="CHEBI:29035"/>
    </ligand>
</feature>
<dbReference type="SUPFAM" id="SSF53649">
    <property type="entry name" value="Alkaline phosphatase-like"/>
    <property type="match status" value="1"/>
</dbReference>
<feature type="transmembrane region" description="Helical" evidence="12">
    <location>
        <begin position="209"/>
        <end position="231"/>
    </location>
</feature>
<comment type="subcellular location">
    <subcellularLocation>
        <location evidence="1">Cell membrane</location>
        <topology evidence="1">Multi-pass membrane protein</topology>
    </subcellularLocation>
</comment>
<evidence type="ECO:0000313" key="15">
    <source>
        <dbReference type="Proteomes" id="UP000270678"/>
    </source>
</evidence>
<evidence type="ECO:0000256" key="5">
    <source>
        <dbReference type="ARBA" id="ARBA00022692"/>
    </source>
</evidence>
<dbReference type="InterPro" id="IPR012160">
    <property type="entry name" value="LtaS-like"/>
</dbReference>
<keyword evidence="10" id="KW-0464">Manganese</keyword>
<dbReference type="Proteomes" id="UP000270678">
    <property type="component" value="Chromosome"/>
</dbReference>
<evidence type="ECO:0000256" key="12">
    <source>
        <dbReference type="SAM" id="Phobius"/>
    </source>
</evidence>
<dbReference type="InterPro" id="IPR050448">
    <property type="entry name" value="OpgB/LTA_synthase_biosynth"/>
</dbReference>
<evidence type="ECO:0000256" key="7">
    <source>
        <dbReference type="ARBA" id="ARBA00023136"/>
    </source>
</evidence>
<keyword evidence="15" id="KW-1185">Reference proteome</keyword>
<dbReference type="AlphaFoldDB" id="A0A3Q9I802"/>
<evidence type="ECO:0000256" key="6">
    <source>
        <dbReference type="ARBA" id="ARBA00022989"/>
    </source>
</evidence>
<dbReference type="KEGG" id="plut:EI981_01115"/>
<feature type="transmembrane region" description="Helical" evidence="12">
    <location>
        <begin position="41"/>
        <end position="61"/>
    </location>
</feature>
<feature type="domain" description="Sulfatase N-terminal" evidence="13">
    <location>
        <begin position="311"/>
        <end position="603"/>
    </location>
</feature>
<evidence type="ECO:0000256" key="9">
    <source>
        <dbReference type="PIRSR" id="PIRSR005091-1"/>
    </source>
</evidence>
<dbReference type="EMBL" id="CP034346">
    <property type="protein sequence ID" value="AZS13220.1"/>
    <property type="molecule type" value="Genomic_DNA"/>
</dbReference>
<evidence type="ECO:0000256" key="11">
    <source>
        <dbReference type="PIRSR" id="PIRSR005091-3"/>
    </source>
</evidence>
<dbReference type="OrthoDB" id="5901192at2"/>
<feature type="binding site" evidence="11">
    <location>
        <position position="538"/>
    </location>
    <ligand>
        <name>Mn(2+)</name>
        <dbReference type="ChEBI" id="CHEBI:29035"/>
    </ligand>
</feature>
<feature type="transmembrane region" description="Helical" evidence="12">
    <location>
        <begin position="177"/>
        <end position="197"/>
    </location>
</feature>
<dbReference type="Gene3D" id="3.30.1120.170">
    <property type="match status" value="1"/>
</dbReference>
<feature type="binding site" evidence="11">
    <location>
        <position position="319"/>
    </location>
    <ligand>
        <name>Mn(2+)</name>
        <dbReference type="ChEBI" id="CHEBI:29035"/>
    </ligand>
</feature>
<protein>
    <submittedName>
        <fullName evidence="14">LTA synthase family protein</fullName>
    </submittedName>
</protein>
<evidence type="ECO:0000256" key="2">
    <source>
        <dbReference type="ARBA" id="ARBA00004936"/>
    </source>
</evidence>
<dbReference type="InterPro" id="IPR017850">
    <property type="entry name" value="Alkaline_phosphatase_core_sf"/>
</dbReference>
<reference evidence="15" key="1">
    <citation type="submission" date="2018-12" db="EMBL/GenBank/DDBJ databases">
        <title>Complete genome sequence of Paenibacillus sp. MBLB1234.</title>
        <authorList>
            <person name="Nam Y.-D."/>
            <person name="Kang J."/>
            <person name="Chung W.-H."/>
            <person name="Park Y.S."/>
        </authorList>
    </citation>
    <scope>NUCLEOTIDE SEQUENCE [LARGE SCALE GENOMIC DNA]</scope>
    <source>
        <strain evidence="15">MBLB1234</strain>
    </source>
</reference>
<gene>
    <name evidence="14" type="ORF">EI981_01115</name>
</gene>
<name>A0A3Q9I802_9BACL</name>
<sequence>MKLKLIPPILSSRIELSVFTREVGHWVSSLRRSVVTVGKSIVYSLDLVLFLFFFMLNMYLFAKYTDSVLFREGVVGFAKALLKFLFAGGPKGPLVLDIGMISLGTGILLASWTLLLRRRARILALTIMNTVILLIVLADLMYFRYFEDLLSIVVFTQIGQLGDVNSSIKALFRSTDLIFLAEAVVTLTLGVIIFRRLGRTKPKLSARNVITKSSMFVIVAALGAVTAWYPLHILDKYGGSDFFKKAVSAETIYKRTGLIGFHAFDTYRSVEGLFQSYSVNANDYNMYKQWFREHDAAIRAETSYRGIAEGKNVLIVQVEALQNFVINQSIDGQVITPNLNELVKESLYFDHFYHQTAQGRTSDAEFTVKTSLQPLAAGSVYVRFPKNDYDALPSILKRNGYDTAAFHAFRAGFWNRNVMYRNIGYNRFYSASDFVYDEKKERIGWGLNDIGFLKQTVGFLDSSVNKPFFGFAVTLTSHHPFYLPEKHKTITMPSYSDPLFMDYIHTIHYMDQAIGELVKDLKDKGLWDNTVLVIYGDHDSGLVKNDSELPEFAVGNYDSLEFEQLKKSVPLIIHLPGGQMAEVRSEVGGMTDVAPTVLHLLGIDVEQPYMTGKNLLAGGERFVPFRDGSATDGEYWFADGGKGTLEGGKCYRMSDSTPADATACSNLYNRAQQLYKLSDDLIFGNLLKKFKSENNVGG</sequence>
<dbReference type="Gene3D" id="3.40.720.10">
    <property type="entry name" value="Alkaline Phosphatase, subunit A"/>
    <property type="match status" value="1"/>
</dbReference>
<evidence type="ECO:0000256" key="1">
    <source>
        <dbReference type="ARBA" id="ARBA00004651"/>
    </source>
</evidence>
<feature type="active site" evidence="9">
    <location>
        <position position="361"/>
    </location>
</feature>
<keyword evidence="7 8" id="KW-0472">Membrane</keyword>
<keyword evidence="5 12" id="KW-0812">Transmembrane</keyword>
<dbReference type="InterPro" id="IPR000917">
    <property type="entry name" value="Sulfatase_N"/>
</dbReference>
<feature type="binding site" evidence="11">
    <location>
        <position position="537"/>
    </location>
    <ligand>
        <name>Mn(2+)</name>
        <dbReference type="ChEBI" id="CHEBI:29035"/>
    </ligand>
</feature>
<dbReference type="PIRSF" id="PIRSF005091">
    <property type="entry name" value="Mmb_sulf_HI1246"/>
    <property type="match status" value="1"/>
</dbReference>
<feature type="transmembrane region" description="Helical" evidence="12">
    <location>
        <begin position="94"/>
        <end position="115"/>
    </location>
</feature>
<dbReference type="CDD" id="cd16015">
    <property type="entry name" value="LTA_synthase"/>
    <property type="match status" value="1"/>
</dbReference>